<organism evidence="1 2">
    <name type="scientific">Trichogramma brassicae</name>
    <dbReference type="NCBI Taxonomy" id="86971"/>
    <lineage>
        <taxon>Eukaryota</taxon>
        <taxon>Metazoa</taxon>
        <taxon>Ecdysozoa</taxon>
        <taxon>Arthropoda</taxon>
        <taxon>Hexapoda</taxon>
        <taxon>Insecta</taxon>
        <taxon>Pterygota</taxon>
        <taxon>Neoptera</taxon>
        <taxon>Endopterygota</taxon>
        <taxon>Hymenoptera</taxon>
        <taxon>Apocrita</taxon>
        <taxon>Proctotrupomorpha</taxon>
        <taxon>Chalcidoidea</taxon>
        <taxon>Trichogrammatidae</taxon>
        <taxon>Trichogramma</taxon>
    </lineage>
</organism>
<proteinExistence type="predicted"/>
<keyword evidence="2" id="KW-1185">Reference proteome</keyword>
<protein>
    <submittedName>
        <fullName evidence="1">Uncharacterized protein</fullName>
    </submittedName>
</protein>
<gene>
    <name evidence="1" type="ORF">TBRA_LOCUS2463</name>
</gene>
<sequence length="175" mass="19667">MENKPFYYATPATSGRVGQTRAVLDLVREAQSVYPCYYISHFPRRPSLTMALAYWLLTVLFFQLKRPLRRLSASHRSLEGPGFGYKNFPNNDPRGVLACTRPSCRVKARTRGSFLRSERDTWGAIIAGVPHSLYRSRTPCRLQDRTTVRLTALVAGGRVRTAVLVGPRPVGTPQT</sequence>
<evidence type="ECO:0000313" key="2">
    <source>
        <dbReference type="Proteomes" id="UP000479190"/>
    </source>
</evidence>
<dbReference type="EMBL" id="CADCXV010000481">
    <property type="protein sequence ID" value="CAB0030461.1"/>
    <property type="molecule type" value="Genomic_DNA"/>
</dbReference>
<accession>A0A6H5HZY1</accession>
<dbReference type="Proteomes" id="UP000479190">
    <property type="component" value="Unassembled WGS sequence"/>
</dbReference>
<reference evidence="1 2" key="1">
    <citation type="submission" date="2020-02" db="EMBL/GenBank/DDBJ databases">
        <authorList>
            <person name="Ferguson B K."/>
        </authorList>
    </citation>
    <scope>NUCLEOTIDE SEQUENCE [LARGE SCALE GENOMIC DNA]</scope>
</reference>
<evidence type="ECO:0000313" key="1">
    <source>
        <dbReference type="EMBL" id="CAB0030461.1"/>
    </source>
</evidence>
<dbReference type="AlphaFoldDB" id="A0A6H5HZY1"/>
<name>A0A6H5HZY1_9HYME</name>